<proteinExistence type="predicted"/>
<dbReference type="InterPro" id="IPR036056">
    <property type="entry name" value="Fibrinogen-like_C"/>
</dbReference>
<name>A0A6J8ANL4_MYTCO</name>
<dbReference type="InterPro" id="IPR050373">
    <property type="entry name" value="Fibrinogen_C-term_domain"/>
</dbReference>
<dbReference type="GO" id="GO:0005615">
    <property type="term" value="C:extracellular space"/>
    <property type="evidence" value="ECO:0007669"/>
    <property type="project" value="TreeGrafter"/>
</dbReference>
<keyword evidence="1" id="KW-0472">Membrane</keyword>
<dbReference type="Pfam" id="PF00147">
    <property type="entry name" value="Fibrinogen_C"/>
    <property type="match status" value="1"/>
</dbReference>
<gene>
    <name evidence="3" type="ORF">MCOR_9627</name>
</gene>
<feature type="transmembrane region" description="Helical" evidence="1">
    <location>
        <begin position="93"/>
        <end position="116"/>
    </location>
</feature>
<accession>A0A6J8ANL4</accession>
<sequence length="248" mass="28914">MRDIGHMAEIRKKFTKRKNVGDTVVIDKRLNLNYKQRRWLPQIEFESYEQLDRAEDQQTYEVITRDNEDKSTDQKDNKIVHEVNISWQQWTTIFMLTLIVSIMSACTVLTVCYFTLFGNQKINDLTSNGLHELRVDLTDFKGNTEYAKYSTFSVGNVSTQYKLKVDGYSGVLDCHRSEIPMKSFIKGPIYQTGSTKSNMVIEHQGTTFEGSEFYQLAKPTRFSKEKHHMKTEHNDEYCSSEEGTYDFA</sequence>
<dbReference type="InterPro" id="IPR014716">
    <property type="entry name" value="Fibrinogen_a/b/g_C_1"/>
</dbReference>
<keyword evidence="1" id="KW-0812">Transmembrane</keyword>
<feature type="domain" description="Fibrinogen C-terminal" evidence="2">
    <location>
        <begin position="117"/>
        <end position="208"/>
    </location>
</feature>
<evidence type="ECO:0000256" key="1">
    <source>
        <dbReference type="SAM" id="Phobius"/>
    </source>
</evidence>
<dbReference type="EMBL" id="CACVKT020001743">
    <property type="protein sequence ID" value="CAC5371013.1"/>
    <property type="molecule type" value="Genomic_DNA"/>
</dbReference>
<reference evidence="3 4" key="1">
    <citation type="submission" date="2020-06" db="EMBL/GenBank/DDBJ databases">
        <authorList>
            <person name="Li R."/>
            <person name="Bekaert M."/>
        </authorList>
    </citation>
    <scope>NUCLEOTIDE SEQUENCE [LARGE SCALE GENOMIC DNA]</scope>
    <source>
        <strain evidence="4">wild</strain>
    </source>
</reference>
<keyword evidence="4" id="KW-1185">Reference proteome</keyword>
<organism evidence="3 4">
    <name type="scientific">Mytilus coruscus</name>
    <name type="common">Sea mussel</name>
    <dbReference type="NCBI Taxonomy" id="42192"/>
    <lineage>
        <taxon>Eukaryota</taxon>
        <taxon>Metazoa</taxon>
        <taxon>Spiralia</taxon>
        <taxon>Lophotrochozoa</taxon>
        <taxon>Mollusca</taxon>
        <taxon>Bivalvia</taxon>
        <taxon>Autobranchia</taxon>
        <taxon>Pteriomorphia</taxon>
        <taxon>Mytilida</taxon>
        <taxon>Mytiloidea</taxon>
        <taxon>Mytilidae</taxon>
        <taxon>Mytilinae</taxon>
        <taxon>Mytilus</taxon>
    </lineage>
</organism>
<dbReference type="SUPFAM" id="SSF56496">
    <property type="entry name" value="Fibrinogen C-terminal domain-like"/>
    <property type="match status" value="1"/>
</dbReference>
<dbReference type="Gene3D" id="3.90.215.10">
    <property type="entry name" value="Gamma Fibrinogen, chain A, domain 1"/>
    <property type="match status" value="1"/>
</dbReference>
<keyword evidence="1" id="KW-1133">Transmembrane helix</keyword>
<evidence type="ECO:0000313" key="4">
    <source>
        <dbReference type="Proteomes" id="UP000507470"/>
    </source>
</evidence>
<evidence type="ECO:0000313" key="3">
    <source>
        <dbReference type="EMBL" id="CAC5371013.1"/>
    </source>
</evidence>
<dbReference type="InterPro" id="IPR002181">
    <property type="entry name" value="Fibrinogen_a/b/g_C_dom"/>
</dbReference>
<dbReference type="AlphaFoldDB" id="A0A6J8ANL4"/>
<dbReference type="PANTHER" id="PTHR19143:SF458">
    <property type="entry name" value="FIBRINOGEN C-TERMINAL DOMAIN-CONTAINING PROTEIN-RELATED"/>
    <property type="match status" value="1"/>
</dbReference>
<dbReference type="PANTHER" id="PTHR19143">
    <property type="entry name" value="FIBRINOGEN/TENASCIN/ANGIOPOEITIN"/>
    <property type="match status" value="1"/>
</dbReference>
<protein>
    <submittedName>
        <fullName evidence="3">TN</fullName>
    </submittedName>
</protein>
<dbReference type="Proteomes" id="UP000507470">
    <property type="component" value="Unassembled WGS sequence"/>
</dbReference>
<evidence type="ECO:0000259" key="2">
    <source>
        <dbReference type="Pfam" id="PF00147"/>
    </source>
</evidence>